<comment type="caution">
    <text evidence="1">The sequence shown here is derived from an EMBL/GenBank/DDBJ whole genome shotgun (WGS) entry which is preliminary data.</text>
</comment>
<dbReference type="RefSeq" id="WP_193905735.1">
    <property type="nucleotide sequence ID" value="NZ_JADEXG010000012.1"/>
</dbReference>
<keyword evidence="2" id="KW-1185">Reference proteome</keyword>
<proteinExistence type="predicted"/>
<accession>A0A8J7A5U7</accession>
<organism evidence="1 2">
    <name type="scientific">Vasconcelosia minhoensis LEGE 07310</name>
    <dbReference type="NCBI Taxonomy" id="915328"/>
    <lineage>
        <taxon>Bacteria</taxon>
        <taxon>Bacillati</taxon>
        <taxon>Cyanobacteriota</taxon>
        <taxon>Cyanophyceae</taxon>
        <taxon>Nodosilineales</taxon>
        <taxon>Cymatolegaceae</taxon>
        <taxon>Vasconcelosia</taxon>
        <taxon>Vasconcelosia minhoensis</taxon>
    </lineage>
</organism>
<dbReference type="EMBL" id="JADEXG010000012">
    <property type="protein sequence ID" value="MBE9077072.1"/>
    <property type="molecule type" value="Genomic_DNA"/>
</dbReference>
<dbReference type="AlphaFoldDB" id="A0A8J7A5U7"/>
<dbReference type="Proteomes" id="UP000636505">
    <property type="component" value="Unassembled WGS sequence"/>
</dbReference>
<evidence type="ECO:0000313" key="2">
    <source>
        <dbReference type="Proteomes" id="UP000636505"/>
    </source>
</evidence>
<evidence type="ECO:0000313" key="1">
    <source>
        <dbReference type="EMBL" id="MBE9077072.1"/>
    </source>
</evidence>
<gene>
    <name evidence="1" type="ORF">IQ241_07140</name>
</gene>
<protein>
    <submittedName>
        <fullName evidence="1">Uncharacterized protein</fullName>
    </submittedName>
</protein>
<sequence>MSNGELDRLPVSQLPARYELARSAVYTRMGALGIQPQKVGNRSFVNAQQVGLLDELHRFINSGGTTAEFIDRMGIAQSGKNPGQSPNLSSGLSVTPPDIVGLVRAIMAEMSSRFQPPSPEPDPLAYYRALEEVAQKGWQLKTSEVAYLLDLPPKEIERFDYQFYEAGFVFTRAGYRSGGEVAWRVSKR</sequence>
<reference evidence="1" key="1">
    <citation type="submission" date="2020-10" db="EMBL/GenBank/DDBJ databases">
        <authorList>
            <person name="Castelo-Branco R."/>
            <person name="Eusebio N."/>
            <person name="Adriana R."/>
            <person name="Vieira A."/>
            <person name="Brugerolle De Fraissinette N."/>
            <person name="Rezende De Castro R."/>
            <person name="Schneider M.P."/>
            <person name="Vasconcelos V."/>
            <person name="Leao P.N."/>
        </authorList>
    </citation>
    <scope>NUCLEOTIDE SEQUENCE</scope>
    <source>
        <strain evidence="1">LEGE 07310</strain>
    </source>
</reference>
<name>A0A8J7A5U7_9CYAN</name>